<evidence type="ECO:0000256" key="6">
    <source>
        <dbReference type="SAM" id="Phobius"/>
    </source>
</evidence>
<dbReference type="Pfam" id="PF04357">
    <property type="entry name" value="TamB"/>
    <property type="match status" value="1"/>
</dbReference>
<feature type="domain" description="Translocation and assembly module TamB C-terminal" evidence="7">
    <location>
        <begin position="1036"/>
        <end position="1469"/>
    </location>
</feature>
<dbReference type="Proteomes" id="UP000184212">
    <property type="component" value="Unassembled WGS sequence"/>
</dbReference>
<evidence type="ECO:0000313" key="9">
    <source>
        <dbReference type="Proteomes" id="UP000184212"/>
    </source>
</evidence>
<dbReference type="OrthoDB" id="9811276at2"/>
<dbReference type="RefSeq" id="WP_073138371.1">
    <property type="nucleotide sequence ID" value="NZ_FQWQ01000003.1"/>
</dbReference>
<evidence type="ECO:0000256" key="1">
    <source>
        <dbReference type="ARBA" id="ARBA00004167"/>
    </source>
</evidence>
<feature type="transmembrane region" description="Helical" evidence="6">
    <location>
        <begin position="12"/>
        <end position="32"/>
    </location>
</feature>
<keyword evidence="9" id="KW-1185">Reference proteome</keyword>
<name>A0A1M5U5R3_9BACT</name>
<evidence type="ECO:0000313" key="8">
    <source>
        <dbReference type="EMBL" id="SHH58043.1"/>
    </source>
</evidence>
<evidence type="ECO:0000259" key="7">
    <source>
        <dbReference type="Pfam" id="PF04357"/>
    </source>
</evidence>
<evidence type="ECO:0000256" key="4">
    <source>
        <dbReference type="ARBA" id="ARBA00023136"/>
    </source>
</evidence>
<dbReference type="EMBL" id="FQWQ01000003">
    <property type="protein sequence ID" value="SHH58043.1"/>
    <property type="molecule type" value="Genomic_DNA"/>
</dbReference>
<proteinExistence type="predicted"/>
<gene>
    <name evidence="8" type="ORF">SAMN04488109_4464</name>
</gene>
<evidence type="ECO:0000256" key="3">
    <source>
        <dbReference type="ARBA" id="ARBA00022989"/>
    </source>
</evidence>
<reference evidence="8 9" key="1">
    <citation type="submission" date="2016-11" db="EMBL/GenBank/DDBJ databases">
        <authorList>
            <person name="Jaros S."/>
            <person name="Januszkiewicz K."/>
            <person name="Wedrychowicz H."/>
        </authorList>
    </citation>
    <scope>NUCLEOTIDE SEQUENCE [LARGE SCALE GENOMIC DNA]</scope>
    <source>
        <strain evidence="8 9">DSM 24574</strain>
    </source>
</reference>
<keyword evidence="3 6" id="KW-1133">Transmembrane helix</keyword>
<comment type="subcellular location">
    <subcellularLocation>
        <location evidence="1">Membrane</location>
        <topology evidence="1">Single-pass membrane protein</topology>
    </subcellularLocation>
</comment>
<protein>
    <recommendedName>
        <fullName evidence="7">Translocation and assembly module TamB C-terminal domain-containing protein</fullName>
    </recommendedName>
</protein>
<accession>A0A1M5U5R3</accession>
<feature type="compositionally biased region" description="Basic and acidic residues" evidence="5">
    <location>
        <begin position="1503"/>
        <end position="1522"/>
    </location>
</feature>
<keyword evidence="4 6" id="KW-0472">Membrane</keyword>
<dbReference type="GO" id="GO:0009306">
    <property type="term" value="P:protein secretion"/>
    <property type="evidence" value="ECO:0007669"/>
    <property type="project" value="InterPro"/>
</dbReference>
<organism evidence="8 9">
    <name type="scientific">Chryseolinea serpens</name>
    <dbReference type="NCBI Taxonomy" id="947013"/>
    <lineage>
        <taxon>Bacteria</taxon>
        <taxon>Pseudomonadati</taxon>
        <taxon>Bacteroidota</taxon>
        <taxon>Cytophagia</taxon>
        <taxon>Cytophagales</taxon>
        <taxon>Fulvivirgaceae</taxon>
        <taxon>Chryseolinea</taxon>
    </lineage>
</organism>
<evidence type="ECO:0000256" key="2">
    <source>
        <dbReference type="ARBA" id="ARBA00022692"/>
    </source>
</evidence>
<dbReference type="GO" id="GO:0005886">
    <property type="term" value="C:plasma membrane"/>
    <property type="evidence" value="ECO:0007669"/>
    <property type="project" value="InterPro"/>
</dbReference>
<dbReference type="InterPro" id="IPR007452">
    <property type="entry name" value="TamB_C"/>
</dbReference>
<dbReference type="STRING" id="947013.SAMN04488109_4464"/>
<dbReference type="PANTHER" id="PTHR36985:SF1">
    <property type="entry name" value="TRANSLOCATION AND ASSEMBLY MODULE SUBUNIT TAMB"/>
    <property type="match status" value="1"/>
</dbReference>
<evidence type="ECO:0000256" key="5">
    <source>
        <dbReference type="SAM" id="MobiDB-lite"/>
    </source>
</evidence>
<dbReference type="PANTHER" id="PTHR36985">
    <property type="entry name" value="TRANSLOCATION AND ASSEMBLY MODULE SUBUNIT TAMB"/>
    <property type="match status" value="1"/>
</dbReference>
<feature type="region of interest" description="Disordered" evidence="5">
    <location>
        <begin position="1497"/>
        <end position="1522"/>
    </location>
</feature>
<keyword evidence="2 6" id="KW-0812">Transmembrane</keyword>
<sequence length="1522" mass="171920">MNLQGIKNRVKKILAYTVTAILFFVISSFLILQMPPVQNYLIGRFLADFTKMTGFKTTIENFHMLWFDRLELENVSVYDPAGNKMIGAKQILINFKLSQLIEKKNVNIDGIYLDSAHVYLTKINESDTSRDLNINVFIANINAHYAGSGGSGKSPKINIGEAFVNASQFTYVNQDRDSIKYGFDYNHFSLGVDEGQLDGFFILGDTTEFKLQTLIAQDLESKFTVKQISTYFRICQTSMEFLNLNLQTGRSTVSDTVIFSYKQLRDLNDVIEKPKVHARLNNTLIDPRDLSLFMPGVEKIEQPFRLDGVFNGRINKFKFTDMKVDIGKSHLAGSLDMDGLPNIMETFMIVNLKNSVVDPHDLAFLFNDNTYNRILPLGRLVMDGQFLGYPNDFVAKGQFSSRLGDITSDINFKVNEADIDQSVYSGRLSLDKFKLGTYVNDTVTYQTISMNGQVRGKGMSQHSADFKLDGKVYQLGFKGYNYTNIQTNARFASERFNGFVEIDDPNLQIRARGSVDLREGKNQINVQAELDTAYLHKLKLTRDSIFLHANFVADIQGLTLDSLRGQADLSDFHIDYNHESLHLDTIHLNAQRDKRQRSLLIETSLANANVTGDYYFSDLYRDIQTLSKEISLNIKNNDKVRSAYYRAKTYKPKTYQAKINVKLKDIRPLVPLLRLDMDLSRNTVIEGTFTSGYTTIFQAYTHFDSLKYNDMLFLHSDVDLTASKIADSTSILAMTTINSQRQELNKNLKTKSLLFEGIWNKSHIDFGLDMDQEGQTNNVRLKGTVDFLLDSTRLSMSPSVVKVLEREWHFAPNNYVMVKDKDWAFHDLALTNEEQSVDLNGKLSEDPSKLLSLRVDKLDLSLLNALTDKQFTGVMDAEVDMSNFYRNPSLQNSISIHDLTINKFLIGDITGRNQWDTTQNKFDINLFIDRLDNRILNVAGDYTPSRTNSPLNIKASLENANLKIVEPFLEDIFSNIGGTITGDFMITGHLEAPQIEGEGTMHDGQIMINYLKTLYAMSGHIGLTPTSIYFKDIELTDAFKNKSKLNGAIKHHDFNSMSIDLDGTFKNFQVLNTTAKDNSLFYGQAYATGDINFTGPLSNLKITSSARTEKNTKTYIPIGGASSTDQKEFINFVNFTDTTFIKTIEKHVSKKVNLTGLTFDLNLDVTPDAYCEIIFDMKAGDIIRGRGKGDLHMQMDTKGDFNMYGPFEFTEGWYNFTLYDIINKEFDIQKGSRITWFGDPYQAIMDINASYNQLASLLPIVNDPATANAPQLKRKYPVQVLLALTGPMLSPLINFDIVAKDLPTNVTTESGSVNLQLAFTAFKNKLDEQELKRQVFSLIVLRRFSPPDAFNTSGTVVSSLSELLSNQLSYWMSQVDENLQIDVDIASMDQESFNTFQLRFSYTFMHGRLRVTGDGTFNNTSGQTTAGTQPNPSTVAGDWTVDYKLTADGKLRVKMYSRTNVNPILASVNTQTAMTTGASLIHTQSFDELRDLFRSSRNRKKKDKEEAAALNKDALKPEDGTE</sequence>